<protein>
    <submittedName>
        <fullName evidence="1">Uncharacterized protein</fullName>
    </submittedName>
</protein>
<dbReference type="EMBL" id="JALLBG020000005">
    <property type="protein sequence ID" value="KAL3772720.1"/>
    <property type="molecule type" value="Genomic_DNA"/>
</dbReference>
<accession>A0ABD3N9N0</accession>
<organism evidence="1 2">
    <name type="scientific">Discostella pseudostelligera</name>
    <dbReference type="NCBI Taxonomy" id="259834"/>
    <lineage>
        <taxon>Eukaryota</taxon>
        <taxon>Sar</taxon>
        <taxon>Stramenopiles</taxon>
        <taxon>Ochrophyta</taxon>
        <taxon>Bacillariophyta</taxon>
        <taxon>Coscinodiscophyceae</taxon>
        <taxon>Thalassiosirophycidae</taxon>
        <taxon>Stephanodiscales</taxon>
        <taxon>Stephanodiscaceae</taxon>
        <taxon>Discostella</taxon>
    </lineage>
</organism>
<dbReference type="AlphaFoldDB" id="A0ABD3N9N0"/>
<evidence type="ECO:0000313" key="1">
    <source>
        <dbReference type="EMBL" id="KAL3772720.1"/>
    </source>
</evidence>
<proteinExistence type="predicted"/>
<dbReference type="SUPFAM" id="SSF63825">
    <property type="entry name" value="YWTD domain"/>
    <property type="match status" value="1"/>
</dbReference>
<dbReference type="InterPro" id="IPR008557">
    <property type="entry name" value="PhoX"/>
</dbReference>
<name>A0ABD3N9N0_9STRA</name>
<dbReference type="PANTHER" id="PTHR35399:SF2">
    <property type="entry name" value="DUF839 DOMAIN-CONTAINING PROTEIN"/>
    <property type="match status" value="1"/>
</dbReference>
<sequence>MYGDGNVSTHRYHSQMDGAGIITLPNGGYVYVSNSELEGGDGGVYGLYFDMDGQVEEYKPLLTGTSNNCGGGLSPWNTWISCEEMEGWGQCWQVRKCVDASAKNIDPDPSSAYHSTPTMTLIGGSGGAFESVAIDNTDPDRPIFFLTEDHEAGALRRFVADGSGWDSLHAGGTTSYLYFIDDQTFEWTSSIDDGRRSANWYYPNSEGISYFEGFLYFVSKEMQTLYTLDLAQMTYQREVTGGSHLLGRGSFNAQPDQIFIGVSKRNLYFTEDGGSSPGLFARDEDGSYYTVFQGIEGVYDEDETVGIAFTQDRMRLYAGLQDAGVLLELTRDDGMPFE</sequence>
<gene>
    <name evidence="1" type="ORF">ACHAWU_004965</name>
</gene>
<dbReference type="Proteomes" id="UP001530293">
    <property type="component" value="Unassembled WGS sequence"/>
</dbReference>
<dbReference type="PANTHER" id="PTHR35399">
    <property type="entry name" value="SLR8030 PROTEIN"/>
    <property type="match status" value="1"/>
</dbReference>
<dbReference type="Pfam" id="PF05787">
    <property type="entry name" value="PhoX"/>
    <property type="match status" value="1"/>
</dbReference>
<comment type="caution">
    <text evidence="1">The sequence shown here is derived from an EMBL/GenBank/DDBJ whole genome shotgun (WGS) entry which is preliminary data.</text>
</comment>
<reference evidence="1 2" key="1">
    <citation type="submission" date="2024-10" db="EMBL/GenBank/DDBJ databases">
        <title>Updated reference genomes for cyclostephanoid diatoms.</title>
        <authorList>
            <person name="Roberts W.R."/>
            <person name="Alverson A.J."/>
        </authorList>
    </citation>
    <scope>NUCLEOTIDE SEQUENCE [LARGE SCALE GENOMIC DNA]</scope>
    <source>
        <strain evidence="1 2">AJA232-27</strain>
    </source>
</reference>
<keyword evidence="2" id="KW-1185">Reference proteome</keyword>
<evidence type="ECO:0000313" key="2">
    <source>
        <dbReference type="Proteomes" id="UP001530293"/>
    </source>
</evidence>